<feature type="region of interest" description="Disordered" evidence="1">
    <location>
        <begin position="560"/>
        <end position="640"/>
    </location>
</feature>
<dbReference type="InterPro" id="IPR036047">
    <property type="entry name" value="F-box-like_dom_sf"/>
</dbReference>
<feature type="region of interest" description="Disordered" evidence="1">
    <location>
        <begin position="894"/>
        <end position="920"/>
    </location>
</feature>
<feature type="region of interest" description="Disordered" evidence="1">
    <location>
        <begin position="1"/>
        <end position="21"/>
    </location>
</feature>
<dbReference type="InterPro" id="IPR006553">
    <property type="entry name" value="Leu-rich_rpt_Cys-con_subtyp"/>
</dbReference>
<dbReference type="Gene3D" id="3.80.10.10">
    <property type="entry name" value="Ribonuclease Inhibitor"/>
    <property type="match status" value="3"/>
</dbReference>
<feature type="compositionally biased region" description="Polar residues" evidence="1">
    <location>
        <begin position="686"/>
        <end position="712"/>
    </location>
</feature>
<comment type="caution">
    <text evidence="4">The sequence shown here is derived from an EMBL/GenBank/DDBJ whole genome shotgun (WGS) entry which is preliminary data.</text>
</comment>
<gene>
    <name evidence="4" type="ORF">GSI_00669</name>
</gene>
<evidence type="ECO:0000259" key="2">
    <source>
        <dbReference type="Pfam" id="PF12937"/>
    </source>
</evidence>
<dbReference type="AlphaFoldDB" id="A0A2G8ST74"/>
<dbReference type="PANTHER" id="PTHR13318:SF95">
    <property type="entry name" value="F-BOX PROTEIN YLR352W"/>
    <property type="match status" value="1"/>
</dbReference>
<protein>
    <submittedName>
        <fullName evidence="4">Uncharacterized protein</fullName>
    </submittedName>
</protein>
<reference evidence="4 5" key="1">
    <citation type="journal article" date="2015" name="Sci. Rep.">
        <title>Chromosome-level genome map provides insights into diverse defense mechanisms in the medicinal fungus Ganoderma sinense.</title>
        <authorList>
            <person name="Zhu Y."/>
            <person name="Xu J."/>
            <person name="Sun C."/>
            <person name="Zhou S."/>
            <person name="Xu H."/>
            <person name="Nelson D.R."/>
            <person name="Qian J."/>
            <person name="Song J."/>
            <person name="Luo H."/>
            <person name="Xiang L."/>
            <person name="Li Y."/>
            <person name="Xu Z."/>
            <person name="Ji A."/>
            <person name="Wang L."/>
            <person name="Lu S."/>
            <person name="Hayward A."/>
            <person name="Sun W."/>
            <person name="Li X."/>
            <person name="Schwartz D.C."/>
            <person name="Wang Y."/>
            <person name="Chen S."/>
        </authorList>
    </citation>
    <scope>NUCLEOTIDE SEQUENCE [LARGE SCALE GENOMIC DNA]</scope>
    <source>
        <strain evidence="4 5">ZZ0214-1</strain>
    </source>
</reference>
<name>A0A2G8ST74_9APHY</name>
<dbReference type="InterPro" id="IPR032675">
    <property type="entry name" value="LRR_dom_sf"/>
</dbReference>
<dbReference type="SUPFAM" id="SSF81383">
    <property type="entry name" value="F-box domain"/>
    <property type="match status" value="1"/>
</dbReference>
<evidence type="ECO:0000259" key="3">
    <source>
        <dbReference type="Pfam" id="PF25372"/>
    </source>
</evidence>
<feature type="compositionally biased region" description="Acidic residues" evidence="1">
    <location>
        <begin position="587"/>
        <end position="602"/>
    </location>
</feature>
<feature type="domain" description="F-box/LRR-repeat protein 15-like leucin rich repeat" evidence="3">
    <location>
        <begin position="139"/>
        <end position="299"/>
    </location>
</feature>
<accession>A0A2G8ST74</accession>
<feature type="compositionally biased region" description="Basic and acidic residues" evidence="1">
    <location>
        <begin position="573"/>
        <end position="586"/>
    </location>
</feature>
<dbReference type="STRING" id="1077348.A0A2G8ST74"/>
<keyword evidence="5" id="KW-1185">Reference proteome</keyword>
<dbReference type="PANTHER" id="PTHR13318">
    <property type="entry name" value="PARTNER OF PAIRED, ISOFORM B-RELATED"/>
    <property type="match status" value="1"/>
</dbReference>
<dbReference type="EMBL" id="AYKW01000001">
    <property type="protein sequence ID" value="PIL36977.1"/>
    <property type="molecule type" value="Genomic_DNA"/>
</dbReference>
<dbReference type="Pfam" id="PF25372">
    <property type="entry name" value="DUF7885"/>
    <property type="match status" value="1"/>
</dbReference>
<dbReference type="SUPFAM" id="SSF52047">
    <property type="entry name" value="RNI-like"/>
    <property type="match status" value="2"/>
</dbReference>
<feature type="compositionally biased region" description="Acidic residues" evidence="1">
    <location>
        <begin position="563"/>
        <end position="572"/>
    </location>
</feature>
<feature type="compositionally biased region" description="Polar residues" evidence="1">
    <location>
        <begin position="1"/>
        <end position="14"/>
    </location>
</feature>
<dbReference type="GO" id="GO:0019005">
    <property type="term" value="C:SCF ubiquitin ligase complex"/>
    <property type="evidence" value="ECO:0007669"/>
    <property type="project" value="TreeGrafter"/>
</dbReference>
<dbReference type="Pfam" id="PF12937">
    <property type="entry name" value="F-box-like"/>
    <property type="match status" value="1"/>
</dbReference>
<evidence type="ECO:0000313" key="4">
    <source>
        <dbReference type="EMBL" id="PIL36977.1"/>
    </source>
</evidence>
<dbReference type="OrthoDB" id="10257471at2759"/>
<evidence type="ECO:0000313" key="5">
    <source>
        <dbReference type="Proteomes" id="UP000230002"/>
    </source>
</evidence>
<sequence length="920" mass="101624">MYSSHSPSQSNTSLSEDEEDDFNHKSAFYRDTDSDTALITPAQWCSRRGSLPLKTPPSQADRLPPEILIHILRHLHSSRDLYHALLVSRAWCECSVELLWYRPSFSKLHTLVKMMRVLSRDDSTFVYAQFIRRLNFLCIGNDLTDTLFSRLAQCVRLERLTLINCTSLSDEGLMRVLPHCPSLVALDLTGVSEVRDKSIVALASSAKRLQGINLTGCKKLTDKSVFALATNCPLLRRVKLSNVEHVTDPSISALARSCPLLLEIDLNNCKNITNTAVRDLWTHSVQMREMRLSHCVELTDAAFPASPKRDIFPPTSNPFPSAPFPANELPPLRVLQQFEQLRMLDLTACSQITDEAIEGIVSVAPKIRNLVLAKCSQLTDSAVESICKLGKGLHYLHLGHAQAITDRSINSLVRSCTRLRYIDLANCLQLTDMSVFELSTLQKLRRIGLVRVNNLTDQAIQALGERHATLERIHLSYCDQISVMAIHFLLQKLPKLTHLSLTGIPAFRRAELQQFCRPPPSDFNTTQRAAFCVYSGKGVAELREFLADLFASITNELATSNDTDYDDDFEDEAHDRYHSSRSRDPDPDILDDDDDDDDDVGSDEAAPPENGDLQNTPRLPERMPITPEESSNRTFYPPISRELMMTREIRRNPTPRAQPRAQPANAPPWLNTAITRTRRGFGQQPIVEQSTSPTPSEAASNRSAGTNHSTGTAFFRTYADHPPGSARNGVMTPDLVYAEIGHGRGSGPGPSTILVQGHTRREPVIESSYPSASSSPTRHATTLPSHSSIGMAATEVFSAPQRILRLHEHDPRIEIIQDHGPVLHDASNSYLRPDGAIGFSVLREASPPSPTTRELQESVHSALAGTPLLEGDARGRSVKRTLRSTFAAAETFFTGRGSGGNAPDGAAGLAGGRDADPHGH</sequence>
<evidence type="ECO:0000256" key="1">
    <source>
        <dbReference type="SAM" id="MobiDB-lite"/>
    </source>
</evidence>
<feature type="region of interest" description="Disordered" evidence="1">
    <location>
        <begin position="685"/>
        <end position="725"/>
    </location>
</feature>
<dbReference type="SMART" id="SM00367">
    <property type="entry name" value="LRR_CC"/>
    <property type="match status" value="11"/>
</dbReference>
<dbReference type="GO" id="GO:0031146">
    <property type="term" value="P:SCF-dependent proteasomal ubiquitin-dependent protein catabolic process"/>
    <property type="evidence" value="ECO:0007669"/>
    <property type="project" value="TreeGrafter"/>
</dbReference>
<dbReference type="CDD" id="cd09917">
    <property type="entry name" value="F-box_SF"/>
    <property type="match status" value="1"/>
</dbReference>
<organism evidence="4 5">
    <name type="scientific">Ganoderma sinense ZZ0214-1</name>
    <dbReference type="NCBI Taxonomy" id="1077348"/>
    <lineage>
        <taxon>Eukaryota</taxon>
        <taxon>Fungi</taxon>
        <taxon>Dikarya</taxon>
        <taxon>Basidiomycota</taxon>
        <taxon>Agaricomycotina</taxon>
        <taxon>Agaricomycetes</taxon>
        <taxon>Polyporales</taxon>
        <taxon>Polyporaceae</taxon>
        <taxon>Ganoderma</taxon>
    </lineage>
</organism>
<dbReference type="Proteomes" id="UP000230002">
    <property type="component" value="Unassembled WGS sequence"/>
</dbReference>
<feature type="domain" description="F-box" evidence="2">
    <location>
        <begin position="61"/>
        <end position="105"/>
    </location>
</feature>
<dbReference type="InterPro" id="IPR057207">
    <property type="entry name" value="FBXL15_LRR"/>
</dbReference>
<proteinExistence type="predicted"/>
<dbReference type="InterPro" id="IPR001810">
    <property type="entry name" value="F-box_dom"/>
</dbReference>